<dbReference type="InterPro" id="IPR050477">
    <property type="entry name" value="GrpII_AminoAcid_Decarb"/>
</dbReference>
<dbReference type="GO" id="GO:0008117">
    <property type="term" value="F:sphinganine-1-phosphate aldolase activity"/>
    <property type="evidence" value="ECO:0007669"/>
    <property type="project" value="TreeGrafter"/>
</dbReference>
<evidence type="ECO:0000256" key="2">
    <source>
        <dbReference type="ARBA" id="ARBA00022898"/>
    </source>
</evidence>
<dbReference type="GO" id="GO:0016020">
    <property type="term" value="C:membrane"/>
    <property type="evidence" value="ECO:0007669"/>
    <property type="project" value="GOC"/>
</dbReference>
<dbReference type="InterPro" id="IPR015421">
    <property type="entry name" value="PyrdxlP-dep_Trfase_major"/>
</dbReference>
<dbReference type="InterPro" id="IPR015424">
    <property type="entry name" value="PyrdxlP-dep_Trfase"/>
</dbReference>
<reference evidence="4 5" key="1">
    <citation type="submission" date="2017-11" db="EMBL/GenBank/DDBJ databases">
        <title>De-novo sequencing of pomegranate (Punica granatum L.) genome.</title>
        <authorList>
            <person name="Akparov Z."/>
            <person name="Amiraslanov A."/>
            <person name="Hajiyeva S."/>
            <person name="Abbasov M."/>
            <person name="Kaur K."/>
            <person name="Hamwieh A."/>
            <person name="Solovyev V."/>
            <person name="Salamov A."/>
            <person name="Braich B."/>
            <person name="Kosarev P."/>
            <person name="Mahmoud A."/>
            <person name="Hajiyev E."/>
            <person name="Babayeva S."/>
            <person name="Izzatullayeva V."/>
            <person name="Mammadov A."/>
            <person name="Mammadov A."/>
            <person name="Sharifova S."/>
            <person name="Ojaghi J."/>
            <person name="Eynullazada K."/>
            <person name="Bayramov B."/>
            <person name="Abdulazimova A."/>
            <person name="Shahmuradov I."/>
        </authorList>
    </citation>
    <scope>NUCLEOTIDE SEQUENCE [LARGE SCALE GENOMIC DNA]</scope>
    <source>
        <strain evidence="5">cv. AG2017</strain>
        <tissue evidence="4">Leaf</tissue>
    </source>
</reference>
<dbReference type="STRING" id="22663.A0A2I0JD97"/>
<dbReference type="Proteomes" id="UP000233551">
    <property type="component" value="Unassembled WGS sequence"/>
</dbReference>
<feature type="non-terminal residue" evidence="4">
    <location>
        <position position="1"/>
    </location>
</feature>
<evidence type="ECO:0000256" key="3">
    <source>
        <dbReference type="ARBA" id="ARBA00023239"/>
    </source>
</evidence>
<dbReference type="PANTHER" id="PTHR42735:SF6">
    <property type="entry name" value="SPHINGOSINE-1-PHOSPHATE LYASE 1"/>
    <property type="match status" value="1"/>
</dbReference>
<name>A0A2I0JD97_PUNGR</name>
<evidence type="ECO:0000313" key="4">
    <source>
        <dbReference type="EMBL" id="PKI54225.1"/>
    </source>
</evidence>
<sequence>YPIPTFDFSVKGVTSISVDVHKYGLAPKGTSIVLYRNHDIRKTSHPGFNDLNVYGNPDISVVSNQCLLSEHLTLT</sequence>
<keyword evidence="5" id="KW-1185">Reference proteome</keyword>
<dbReference type="SUPFAM" id="SSF53383">
    <property type="entry name" value="PLP-dependent transferases"/>
    <property type="match status" value="1"/>
</dbReference>
<dbReference type="GO" id="GO:0030149">
    <property type="term" value="P:sphingolipid catabolic process"/>
    <property type="evidence" value="ECO:0007669"/>
    <property type="project" value="TreeGrafter"/>
</dbReference>
<evidence type="ECO:0000313" key="5">
    <source>
        <dbReference type="Proteomes" id="UP000233551"/>
    </source>
</evidence>
<dbReference type="GO" id="GO:0005783">
    <property type="term" value="C:endoplasmic reticulum"/>
    <property type="evidence" value="ECO:0007669"/>
    <property type="project" value="TreeGrafter"/>
</dbReference>
<organism evidence="4 5">
    <name type="scientific">Punica granatum</name>
    <name type="common">Pomegranate</name>
    <dbReference type="NCBI Taxonomy" id="22663"/>
    <lineage>
        <taxon>Eukaryota</taxon>
        <taxon>Viridiplantae</taxon>
        <taxon>Streptophyta</taxon>
        <taxon>Embryophyta</taxon>
        <taxon>Tracheophyta</taxon>
        <taxon>Spermatophyta</taxon>
        <taxon>Magnoliopsida</taxon>
        <taxon>eudicotyledons</taxon>
        <taxon>Gunneridae</taxon>
        <taxon>Pentapetalae</taxon>
        <taxon>rosids</taxon>
        <taxon>malvids</taxon>
        <taxon>Myrtales</taxon>
        <taxon>Lythraceae</taxon>
        <taxon>Punica</taxon>
    </lineage>
</organism>
<gene>
    <name evidence="4" type="ORF">CRG98_025379</name>
</gene>
<dbReference type="PANTHER" id="PTHR42735">
    <property type="match status" value="1"/>
</dbReference>
<keyword evidence="3" id="KW-0456">Lyase</keyword>
<dbReference type="Gene3D" id="3.40.640.10">
    <property type="entry name" value="Type I PLP-dependent aspartate aminotransferase-like (Major domain)"/>
    <property type="match status" value="1"/>
</dbReference>
<comment type="cofactor">
    <cofactor evidence="1">
        <name>pyridoxal 5'-phosphate</name>
        <dbReference type="ChEBI" id="CHEBI:597326"/>
    </cofactor>
</comment>
<comment type="caution">
    <text evidence="4">The sequence shown here is derived from an EMBL/GenBank/DDBJ whole genome shotgun (WGS) entry which is preliminary data.</text>
</comment>
<proteinExistence type="predicted"/>
<dbReference type="EMBL" id="PGOL01001802">
    <property type="protein sequence ID" value="PKI54225.1"/>
    <property type="molecule type" value="Genomic_DNA"/>
</dbReference>
<keyword evidence="2" id="KW-0663">Pyridoxal phosphate</keyword>
<protein>
    <submittedName>
        <fullName evidence="4">Uncharacterized protein</fullName>
    </submittedName>
</protein>
<accession>A0A2I0JD97</accession>
<evidence type="ECO:0000256" key="1">
    <source>
        <dbReference type="ARBA" id="ARBA00001933"/>
    </source>
</evidence>
<dbReference type="AlphaFoldDB" id="A0A2I0JD97"/>